<feature type="region of interest" description="Disordered" evidence="1">
    <location>
        <begin position="50"/>
        <end position="104"/>
    </location>
</feature>
<reference evidence="2" key="2">
    <citation type="submission" date="2020-09" db="EMBL/GenBank/DDBJ databases">
        <authorList>
            <person name="Sun Q."/>
            <person name="Sedlacek I."/>
        </authorList>
    </citation>
    <scope>NUCLEOTIDE SEQUENCE</scope>
    <source>
        <strain evidence="2">CCM 7905</strain>
    </source>
</reference>
<accession>A0A917D1C7</accession>
<organism evidence="2 3">
    <name type="scientific">Rhodococcoides trifolii</name>
    <dbReference type="NCBI Taxonomy" id="908250"/>
    <lineage>
        <taxon>Bacteria</taxon>
        <taxon>Bacillati</taxon>
        <taxon>Actinomycetota</taxon>
        <taxon>Actinomycetes</taxon>
        <taxon>Mycobacteriales</taxon>
        <taxon>Nocardiaceae</taxon>
        <taxon>Rhodococcoides</taxon>
    </lineage>
</organism>
<keyword evidence="3" id="KW-1185">Reference proteome</keyword>
<evidence type="ECO:0000313" key="2">
    <source>
        <dbReference type="EMBL" id="GGG03941.1"/>
    </source>
</evidence>
<evidence type="ECO:0000256" key="1">
    <source>
        <dbReference type="SAM" id="MobiDB-lite"/>
    </source>
</evidence>
<protein>
    <submittedName>
        <fullName evidence="2">Uncharacterized protein</fullName>
    </submittedName>
</protein>
<reference evidence="2" key="1">
    <citation type="journal article" date="2014" name="Int. J. Syst. Evol. Microbiol.">
        <title>Complete genome sequence of Corynebacterium casei LMG S-19264T (=DSM 44701T), isolated from a smear-ripened cheese.</title>
        <authorList>
            <consortium name="US DOE Joint Genome Institute (JGI-PGF)"/>
            <person name="Walter F."/>
            <person name="Albersmeier A."/>
            <person name="Kalinowski J."/>
            <person name="Ruckert C."/>
        </authorList>
    </citation>
    <scope>NUCLEOTIDE SEQUENCE</scope>
    <source>
        <strain evidence="2">CCM 7905</strain>
    </source>
</reference>
<sequence length="104" mass="11545">MTITVRAECTTTEFDEGVVFDIERDERVDNLIRDGRLSLVEDVEAKVDAARERADSTEVESTQAQEALDQAREKAEGELAEMQDALDEPGGPEKKPGRVPKPKD</sequence>
<feature type="compositionally biased region" description="Acidic residues" evidence="1">
    <location>
        <begin position="78"/>
        <end position="87"/>
    </location>
</feature>
<dbReference type="Proteomes" id="UP000654257">
    <property type="component" value="Unassembled WGS sequence"/>
</dbReference>
<feature type="compositionally biased region" description="Basic and acidic residues" evidence="1">
    <location>
        <begin position="91"/>
        <end position="104"/>
    </location>
</feature>
<name>A0A917D1C7_9NOCA</name>
<gene>
    <name evidence="2" type="ORF">GCM10007304_17610</name>
</gene>
<dbReference type="EMBL" id="BMCU01000002">
    <property type="protein sequence ID" value="GGG03941.1"/>
    <property type="molecule type" value="Genomic_DNA"/>
</dbReference>
<comment type="caution">
    <text evidence="2">The sequence shown here is derived from an EMBL/GenBank/DDBJ whole genome shotgun (WGS) entry which is preliminary data.</text>
</comment>
<evidence type="ECO:0000313" key="3">
    <source>
        <dbReference type="Proteomes" id="UP000654257"/>
    </source>
</evidence>
<dbReference type="AlphaFoldDB" id="A0A917D1C7"/>
<proteinExistence type="predicted"/>
<dbReference type="RefSeq" id="WP_188544431.1">
    <property type="nucleotide sequence ID" value="NZ_BMCU01000002.1"/>
</dbReference>